<evidence type="ECO:0000313" key="1">
    <source>
        <dbReference type="EMBL" id="KAK2563657.1"/>
    </source>
</evidence>
<name>A0AAD9V7A4_ACRCE</name>
<keyword evidence="2" id="KW-1185">Reference proteome</keyword>
<reference evidence="1" key="1">
    <citation type="journal article" date="2023" name="G3 (Bethesda)">
        <title>Whole genome assembly and annotation of the endangered Caribbean coral Acropora cervicornis.</title>
        <authorList>
            <person name="Selwyn J.D."/>
            <person name="Vollmer S.V."/>
        </authorList>
    </citation>
    <scope>NUCLEOTIDE SEQUENCE</scope>
    <source>
        <strain evidence="1">K2</strain>
    </source>
</reference>
<reference evidence="1" key="2">
    <citation type="journal article" date="2023" name="Science">
        <title>Genomic signatures of disease resistance in endangered staghorn corals.</title>
        <authorList>
            <person name="Vollmer S.V."/>
            <person name="Selwyn J.D."/>
            <person name="Despard B.A."/>
            <person name="Roesel C.L."/>
        </authorList>
    </citation>
    <scope>NUCLEOTIDE SEQUENCE</scope>
    <source>
        <strain evidence="1">K2</strain>
    </source>
</reference>
<dbReference type="AlphaFoldDB" id="A0AAD9V7A4"/>
<accession>A0AAD9V7A4</accession>
<gene>
    <name evidence="1" type="ORF">P5673_012626</name>
</gene>
<sequence>MDQQNISKLLRIGFYTIREVFIWLECEGVPWPVIPLCGAPRQIFQQSFKAWRYLGNLQQYTNGLIAEFKHKSRDNATSISWKVTDR</sequence>
<dbReference type="Proteomes" id="UP001249851">
    <property type="component" value="Unassembled WGS sequence"/>
</dbReference>
<proteinExistence type="predicted"/>
<evidence type="ECO:0000313" key="2">
    <source>
        <dbReference type="Proteomes" id="UP001249851"/>
    </source>
</evidence>
<protein>
    <submittedName>
        <fullName evidence="1">Uncharacterized protein</fullName>
    </submittedName>
</protein>
<comment type="caution">
    <text evidence="1">The sequence shown here is derived from an EMBL/GenBank/DDBJ whole genome shotgun (WGS) entry which is preliminary data.</text>
</comment>
<dbReference type="EMBL" id="JARQWQ010000024">
    <property type="protein sequence ID" value="KAK2563657.1"/>
    <property type="molecule type" value="Genomic_DNA"/>
</dbReference>
<organism evidence="1 2">
    <name type="scientific">Acropora cervicornis</name>
    <name type="common">Staghorn coral</name>
    <dbReference type="NCBI Taxonomy" id="6130"/>
    <lineage>
        <taxon>Eukaryota</taxon>
        <taxon>Metazoa</taxon>
        <taxon>Cnidaria</taxon>
        <taxon>Anthozoa</taxon>
        <taxon>Hexacorallia</taxon>
        <taxon>Scleractinia</taxon>
        <taxon>Astrocoeniina</taxon>
        <taxon>Acroporidae</taxon>
        <taxon>Acropora</taxon>
    </lineage>
</organism>